<evidence type="ECO:0000256" key="5">
    <source>
        <dbReference type="ARBA" id="ARBA00023242"/>
    </source>
</evidence>
<keyword evidence="2 7" id="KW-0328">Glycosyltransferase</keyword>
<evidence type="ECO:0000313" key="14">
    <source>
        <dbReference type="RefSeq" id="XP_022335825.1"/>
    </source>
</evidence>
<dbReference type="KEGG" id="cvn:111132319"/>
<dbReference type="PROSITE" id="PS50102">
    <property type="entry name" value="RRM"/>
    <property type="match status" value="3"/>
</dbReference>
<dbReference type="SMART" id="SM00360">
    <property type="entry name" value="RRM"/>
    <property type="match status" value="6"/>
</dbReference>
<feature type="domain" description="RRM" evidence="9">
    <location>
        <begin position="549"/>
        <end position="623"/>
    </location>
</feature>
<feature type="compositionally biased region" description="Polar residues" evidence="8">
    <location>
        <begin position="192"/>
        <end position="205"/>
    </location>
</feature>
<dbReference type="GO" id="GO:0005737">
    <property type="term" value="C:cytoplasm"/>
    <property type="evidence" value="ECO:0007669"/>
    <property type="project" value="TreeGrafter"/>
</dbReference>
<evidence type="ECO:0000256" key="4">
    <source>
        <dbReference type="ARBA" id="ARBA00023027"/>
    </source>
</evidence>
<dbReference type="PANTHER" id="PTHR14453:SF67">
    <property type="entry name" value="POLY [ADP-RIBOSE] POLYMERASE"/>
    <property type="match status" value="1"/>
</dbReference>
<dbReference type="GO" id="GO:0005634">
    <property type="term" value="C:nucleus"/>
    <property type="evidence" value="ECO:0007669"/>
    <property type="project" value="UniProtKB-SubCell"/>
</dbReference>
<evidence type="ECO:0000259" key="9">
    <source>
        <dbReference type="PROSITE" id="PS50102"/>
    </source>
</evidence>
<dbReference type="InterPro" id="IPR052056">
    <property type="entry name" value="Mono-ARTD/PARP"/>
</dbReference>
<dbReference type="Pfam" id="PF23085">
    <property type="entry name" value="RRM_PARP14_3"/>
    <property type="match status" value="5"/>
</dbReference>
<dbReference type="Pfam" id="PF23084">
    <property type="entry name" value="KH_PARP14_1"/>
    <property type="match status" value="1"/>
</dbReference>
<dbReference type="CDD" id="cd02907">
    <property type="entry name" value="Macro_Af1521_BAL-like"/>
    <property type="match status" value="1"/>
</dbReference>
<evidence type="ECO:0000313" key="13">
    <source>
        <dbReference type="Proteomes" id="UP000694844"/>
    </source>
</evidence>
<dbReference type="EC" id="2.4.2.-" evidence="7"/>
<dbReference type="PROSITE" id="PS50918">
    <property type="entry name" value="WWE"/>
    <property type="match status" value="1"/>
</dbReference>
<feature type="domain" description="Macro" evidence="12">
    <location>
        <begin position="1722"/>
        <end position="1903"/>
    </location>
</feature>
<accession>A0A8B8E6P6</accession>
<feature type="domain" description="RRM" evidence="9">
    <location>
        <begin position="360"/>
        <end position="439"/>
    </location>
</feature>
<dbReference type="CDD" id="cd12547">
    <property type="entry name" value="RRM1_2_PAR10"/>
    <property type="match status" value="2"/>
</dbReference>
<dbReference type="InterPro" id="IPR000504">
    <property type="entry name" value="RRM_dom"/>
</dbReference>
<dbReference type="GeneID" id="111132319"/>
<feature type="region of interest" description="Disordered" evidence="8">
    <location>
        <begin position="228"/>
        <end position="269"/>
    </location>
</feature>
<evidence type="ECO:0000256" key="1">
    <source>
        <dbReference type="ARBA" id="ARBA00004123"/>
    </source>
</evidence>
<dbReference type="RefSeq" id="XP_022335825.1">
    <property type="nucleotide sequence ID" value="XM_022480117.1"/>
</dbReference>
<feature type="region of interest" description="Disordered" evidence="8">
    <location>
        <begin position="192"/>
        <end position="215"/>
    </location>
</feature>
<feature type="domain" description="PARP catalytic" evidence="11">
    <location>
        <begin position="2136"/>
        <end position="2333"/>
    </location>
</feature>
<feature type="region of interest" description="Disordered" evidence="8">
    <location>
        <begin position="87"/>
        <end position="106"/>
    </location>
</feature>
<dbReference type="SUPFAM" id="SSF52949">
    <property type="entry name" value="Macro domain-like"/>
    <property type="match status" value="3"/>
</dbReference>
<evidence type="ECO:0000259" key="12">
    <source>
        <dbReference type="PROSITE" id="PS51154"/>
    </source>
</evidence>
<keyword evidence="4 7" id="KW-0520">NAD</keyword>
<feature type="domain" description="RRM" evidence="9">
    <location>
        <begin position="269"/>
        <end position="348"/>
    </location>
</feature>
<dbReference type="InterPro" id="IPR057044">
    <property type="entry name" value="PARP14_KH_1"/>
</dbReference>
<dbReference type="SUPFAM" id="SSF117839">
    <property type="entry name" value="WWE domain"/>
    <property type="match status" value="1"/>
</dbReference>
<dbReference type="InterPro" id="IPR034464">
    <property type="entry name" value="PAR10_RRM1_2"/>
</dbReference>
<dbReference type="Gene3D" id="3.40.220.10">
    <property type="entry name" value="Leucine Aminopeptidase, subunit E, domain 1"/>
    <property type="match status" value="3"/>
</dbReference>
<dbReference type="SUPFAM" id="SSF56399">
    <property type="entry name" value="ADP-ribosylation"/>
    <property type="match status" value="1"/>
</dbReference>
<keyword evidence="3 7" id="KW-0808">Transferase</keyword>
<dbReference type="Proteomes" id="UP000694844">
    <property type="component" value="Chromosome 5"/>
</dbReference>
<evidence type="ECO:0000256" key="8">
    <source>
        <dbReference type="SAM" id="MobiDB-lite"/>
    </source>
</evidence>
<evidence type="ECO:0000256" key="3">
    <source>
        <dbReference type="ARBA" id="ARBA00022679"/>
    </source>
</evidence>
<dbReference type="GO" id="GO:0003950">
    <property type="term" value="F:NAD+ poly-ADP-ribosyltransferase activity"/>
    <property type="evidence" value="ECO:0007669"/>
    <property type="project" value="UniProtKB-UniRule"/>
</dbReference>
<evidence type="ECO:0000256" key="6">
    <source>
        <dbReference type="PROSITE-ProRule" id="PRU00176"/>
    </source>
</evidence>
<feature type="domain" description="Macro" evidence="12">
    <location>
        <begin position="1501"/>
        <end position="1687"/>
    </location>
</feature>
<dbReference type="PANTHER" id="PTHR14453">
    <property type="entry name" value="PARP/ZINC FINGER CCCH TYPE DOMAIN CONTAINING PROTEIN"/>
    <property type="match status" value="1"/>
</dbReference>
<dbReference type="InterPro" id="IPR037197">
    <property type="entry name" value="WWE_dom_sf"/>
</dbReference>
<dbReference type="CDD" id="cd01439">
    <property type="entry name" value="TCCD_inducible_PARP_like"/>
    <property type="match status" value="1"/>
</dbReference>
<protein>
    <recommendedName>
        <fullName evidence="7">Poly [ADP-ribose] polymerase</fullName>
        <shortName evidence="7">PARP</shortName>
        <ecNumber evidence="7">2.4.2.-</ecNumber>
    </recommendedName>
</protein>
<dbReference type="InterPro" id="IPR002589">
    <property type="entry name" value="Macro_dom"/>
</dbReference>
<feature type="region of interest" description="Disordered" evidence="8">
    <location>
        <begin position="117"/>
        <end position="175"/>
    </location>
</feature>
<organism evidence="13 14">
    <name type="scientific">Crassostrea virginica</name>
    <name type="common">Eastern oyster</name>
    <dbReference type="NCBI Taxonomy" id="6565"/>
    <lineage>
        <taxon>Eukaryota</taxon>
        <taxon>Metazoa</taxon>
        <taxon>Spiralia</taxon>
        <taxon>Lophotrochozoa</taxon>
        <taxon>Mollusca</taxon>
        <taxon>Bivalvia</taxon>
        <taxon>Autobranchia</taxon>
        <taxon>Pteriomorphia</taxon>
        <taxon>Ostreida</taxon>
        <taxon>Ostreoidea</taxon>
        <taxon>Ostreidae</taxon>
        <taxon>Crassostrea</taxon>
    </lineage>
</organism>
<dbReference type="Gene3D" id="3.30.720.50">
    <property type="match status" value="1"/>
</dbReference>
<dbReference type="FunFam" id="3.90.228.10:FF:000008">
    <property type="entry name" value="Poly [ADP-ribose] polymerase"/>
    <property type="match status" value="1"/>
</dbReference>
<proteinExistence type="predicted"/>
<keyword evidence="6" id="KW-0694">RNA-binding</keyword>
<dbReference type="Pfam" id="PF02825">
    <property type="entry name" value="WWE"/>
    <property type="match status" value="1"/>
</dbReference>
<dbReference type="Gene3D" id="3.90.228.10">
    <property type="match status" value="1"/>
</dbReference>
<dbReference type="InterPro" id="IPR035979">
    <property type="entry name" value="RBD_domain_sf"/>
</dbReference>
<comment type="subcellular location">
    <subcellularLocation>
        <location evidence="1">Nucleus</location>
    </subcellularLocation>
</comment>
<reference evidence="14" key="1">
    <citation type="submission" date="2025-08" db="UniProtKB">
        <authorList>
            <consortium name="RefSeq"/>
        </authorList>
    </citation>
    <scope>IDENTIFICATION</scope>
    <source>
        <tissue evidence="14">Whole sample</tissue>
    </source>
</reference>
<keyword evidence="5" id="KW-0539">Nucleus</keyword>
<feature type="domain" description="WWE" evidence="10">
    <location>
        <begin position="2045"/>
        <end position="2126"/>
    </location>
</feature>
<evidence type="ECO:0000256" key="7">
    <source>
        <dbReference type="RuleBase" id="RU362114"/>
    </source>
</evidence>
<name>A0A8B8E6P6_CRAVI</name>
<dbReference type="InterPro" id="IPR043472">
    <property type="entry name" value="Macro_dom-like"/>
</dbReference>
<dbReference type="SMART" id="SM00506">
    <property type="entry name" value="A1pp"/>
    <property type="match status" value="3"/>
</dbReference>
<keyword evidence="13" id="KW-1185">Reference proteome</keyword>
<gene>
    <name evidence="14" type="primary">LOC111132319</name>
</gene>
<dbReference type="PROSITE" id="PS51154">
    <property type="entry name" value="MACRO"/>
    <property type="match status" value="3"/>
</dbReference>
<feature type="region of interest" description="Disordered" evidence="8">
    <location>
        <begin position="438"/>
        <end position="458"/>
    </location>
</feature>
<dbReference type="Pfam" id="PF01661">
    <property type="entry name" value="Macro"/>
    <property type="match status" value="3"/>
</dbReference>
<dbReference type="InterPro" id="IPR012677">
    <property type="entry name" value="Nucleotide-bd_a/b_plait_sf"/>
</dbReference>
<feature type="compositionally biased region" description="Basic and acidic residues" evidence="8">
    <location>
        <begin position="250"/>
        <end position="269"/>
    </location>
</feature>
<dbReference type="GO" id="GO:0010629">
    <property type="term" value="P:negative regulation of gene expression"/>
    <property type="evidence" value="ECO:0007669"/>
    <property type="project" value="TreeGrafter"/>
</dbReference>
<dbReference type="GO" id="GO:0003714">
    <property type="term" value="F:transcription corepressor activity"/>
    <property type="evidence" value="ECO:0007669"/>
    <property type="project" value="TreeGrafter"/>
</dbReference>
<feature type="compositionally biased region" description="Acidic residues" evidence="8">
    <location>
        <begin position="443"/>
        <end position="453"/>
    </location>
</feature>
<dbReference type="Gene3D" id="3.30.70.330">
    <property type="match status" value="5"/>
</dbReference>
<feature type="compositionally biased region" description="Polar residues" evidence="8">
    <location>
        <begin position="88"/>
        <end position="102"/>
    </location>
</feature>
<evidence type="ECO:0000256" key="2">
    <source>
        <dbReference type="ARBA" id="ARBA00022676"/>
    </source>
</evidence>
<dbReference type="PROSITE" id="PS51059">
    <property type="entry name" value="PARP_CATALYTIC"/>
    <property type="match status" value="1"/>
</dbReference>
<dbReference type="SUPFAM" id="SSF54928">
    <property type="entry name" value="RNA-binding domain, RBD"/>
    <property type="match status" value="3"/>
</dbReference>
<feature type="domain" description="Macro" evidence="12">
    <location>
        <begin position="1287"/>
        <end position="1472"/>
    </location>
</feature>
<evidence type="ECO:0000259" key="11">
    <source>
        <dbReference type="PROSITE" id="PS51059"/>
    </source>
</evidence>
<evidence type="ECO:0000259" key="10">
    <source>
        <dbReference type="PROSITE" id="PS50918"/>
    </source>
</evidence>
<sequence>MSVMNQLREDCSKRSVTVRGVPPGLDLKGILQGLRAEQKDPSTWLVLFHNEERARFFISTRSQNFGGFVLQYTASRGSDIPDDWLQMGKNTQDDSSNSSGTQMPAYPAGYMVYPNQFIPGQPPMPQPPTSQGQQHQPYGNPYNLGGAGHQLQYPHTPDRKVPLAEGPQVVPTDPVSAKASFEPTVYMNYPNYLSRSNPEPQTNAPPSYESHDFTPQVPARLPKKPPVFPHGMAVSGPGHPHTMGSVQKSSDSESMRTNEQEEPSPKETRSIKVSLLPDISVNEDFITDFFENQKNGGGDVAEVDYDQRKNTAIVTFEDSKVVKSVLERQEFSPLKMNKVEIQIEEFYPQSDESEGEIEVSAILVTNLPPNVTDQQIELFFENSKKSGGGEVQRVEYDKEARSAIVTFKDAEVVPKVLQKHETSPLMINKQKVDIEEYHPPQDESGESSEEEHEEAGAIKVTKLPPGTTEEAITLFFETRKRSGGGEVEKVEYDEANHSAVVWFTEAEAVSRVLQKVPLLFNKKQIHVEEVRLDGQKVEKEEEDSRGPLCTIEVRGMKDTTSKDSVEFYFENKRSGGGDVEEVKGEVEDGVLLVTFVDEKTVEKVLQRSHKLDGATLQVKLYEPPKPIPMYPNRVLIKNLNPETSKEGIINYLEAKTGDEVTDVAFGQEEGTVLVTFEELTDFNKLEKACQRKPLENCYLSVKRVPISNCICVSGFSKKTSESTLEYYFENERKSGGKDVTDVKFNDEDNTCLVYFEDHAVCDIVCKKSHVVDNQNLTVQIYHDCLGQPFNPEEGPRFKTPNPLIIRELNLRKMKFVYKSPEFKEILDKQASMGHGKIKWPEKPAAELTVECTLTKDVPDCRKLVKTWEKDMENGIKRLLEELQVELISVLQELWQKVLEEIKKVNVADPTKVAMVIEKGTFTIVIVGYKQIVESLKKTLQQIISAIEDEIQKQKQQITEKLPLKHYQFLLLSFDHFKEATEKKYPGLKVTTNLKDRTVTLEGQYSDVTQAKISLYERCHEICEASAGKFSKNRMDYLKRKEVKSKVSTMLKEKDNMSCFEFKGDEVMLYAFSDDKAVEAAHLLKDNITESPIEVQSDSAYLLSSDKWEHEVKNIQSREEFKGLLHVITLSHQNKIIIVTFRDLVGLAREFVENYLRDNTILSDSMDVHPSIFKYLQLHHSKLSEELSNRFRDKQVQVTSRKNSFTVKGTQTGLNQAMFELDKLIKMIMCKKHTLQKPGITKHLKSEAGTSYINKVQKQNRCYIQIGEKTETNVASSKSTGSGFGSNGTLAEHTTKSGIIIKVHGGDLTQLPVDVIVNGANTDLKHQGGLAGVLVKKGGIEIQKECTEHVKRNKKLSEGEIFCSKPGTLSCKMIVHACGPTWKGGFNQESDHLTECVQSALEETDKLRFRSIAFPALCTGIFGYPIKQATTVIVKAVRSYLKDKKVSSIKEIILCDMKAETVKSFTEALQQAYKGKVKVFSKNIPEPGPQPEMVKGYVDQKGSQDPEFSTGNISVKLIRGQIAKAKVDVIVNTASSDLNLSQGAVSASIVKYGGDSIQQECQSKYPNGINPGEIASTSGGKLDCKMVCHGALPPWDKDKGEAKKILQTFVKSCLQEGHNQNMSTIAFPAMGTGNLGYPRDVVAEEMCTAIVDFSKENTNTCLKKVLFVVYEKDLQTIQAFETQIKKMAKKGHNSKARPRHGKLHKEEEGFVMLPELISKGDGDQKEVSVDIGKLKLRMYQGDITRADVDVIVNGTDPDMDLSKGGVSQAIKSKLGDDLQRQIELQRENMKKQGIAVTANGSQSKIPSQFIIHVNVMDGHFKKRIMEALKKTEEMKLQKVALPAIGTVTKDGHGYHSQSIEDFADEVYSALNKIQSDVKHLSEVHVVIYEHQMAQKFIIAMQNCFVTKGAKPKGFMEKIVSYLPGSGFKGSGPKPSDQQWNPVIEDKRSSVTIVVYAEGQGDIDKGIESLENLLDKDFHKKVFQEKDIHKFTPSQMKALQDLSVRYDVEVEIDKDQGKVVLFGPKDELSLASDSAHTILREADRHMQNQAQARLISDYVQWSYIDTDGDNSLKEYPRTINLIIETAYRNQEKEARFSDENGTEYIINFSNMEEYPSDDVKDVASVIRRDKVQKSSFELPKEWSTMEEKDNLMVVQIKSGTSEYSGVIDRFHGQVGKREIVKLERIQNKMLYQQYLAKKKLLDSQNPQGTKNERDLWHGTAPDAVNSINSFGFNRSYCGRNATAFGDGVYFAVNAGYSASDTYSKPDPQGLKRMYLCNVLTGEYTKGQSGMRVPPTKPGQQAHILYDSVVENPTNPGMFIIFNDTQAYPSFLITFK</sequence>
<dbReference type="SUPFAM" id="SSF81995">
    <property type="entry name" value="beta-sandwich domain of Sec23/24"/>
    <property type="match status" value="1"/>
</dbReference>
<dbReference type="InterPro" id="IPR012317">
    <property type="entry name" value="Poly(ADP-ribose)pol_cat_dom"/>
</dbReference>
<dbReference type="Pfam" id="PF00644">
    <property type="entry name" value="PARP"/>
    <property type="match status" value="1"/>
</dbReference>
<dbReference type="GO" id="GO:0003723">
    <property type="term" value="F:RNA binding"/>
    <property type="evidence" value="ECO:0007669"/>
    <property type="project" value="UniProtKB-UniRule"/>
</dbReference>
<dbReference type="InterPro" id="IPR004170">
    <property type="entry name" value="WWE_dom"/>
</dbReference>
<dbReference type="OrthoDB" id="6159649at2759"/>